<dbReference type="InterPro" id="IPR034660">
    <property type="entry name" value="DinB/YfiT-like"/>
</dbReference>
<sequence>MTVARVELLIRQLDTVWALWEYHLPGIDDAACLWEPAPGSWTVRQDAAGHWVADWQVPEPEPVPTTSIGWLTWHMGYWWTTTFQHCFGPGAPAREEIHWPGSAEATVEWLGALRNDWRAELLQLSDADLDSTARTEGLAWGEGLRLVEVAGWITVELTKNVAEVGQLLLLRQALSARGVA</sequence>
<feature type="domain" description="DinB-like" evidence="1">
    <location>
        <begin position="54"/>
        <end position="157"/>
    </location>
</feature>
<evidence type="ECO:0000313" key="2">
    <source>
        <dbReference type="EMBL" id="MCM2394022.1"/>
    </source>
</evidence>
<evidence type="ECO:0000313" key="3">
    <source>
        <dbReference type="Proteomes" id="UP001431429"/>
    </source>
</evidence>
<gene>
    <name evidence="2" type="ORF">NBG84_38115</name>
</gene>
<name>A0ABT0V020_9ACTN</name>
<dbReference type="EMBL" id="JAMQAW010000096">
    <property type="protein sequence ID" value="MCM2394022.1"/>
    <property type="molecule type" value="Genomic_DNA"/>
</dbReference>
<dbReference type="Pfam" id="PF12867">
    <property type="entry name" value="DinB_2"/>
    <property type="match status" value="1"/>
</dbReference>
<dbReference type="Proteomes" id="UP001431429">
    <property type="component" value="Unassembled WGS sequence"/>
</dbReference>
<reference evidence="2" key="1">
    <citation type="submission" date="2022-06" db="EMBL/GenBank/DDBJ databases">
        <title>Genome public.</title>
        <authorList>
            <person name="Sun Q."/>
        </authorList>
    </citation>
    <scope>NUCLEOTIDE SEQUENCE</scope>
    <source>
        <strain evidence="2">CWNU-1</strain>
    </source>
</reference>
<evidence type="ECO:0000259" key="1">
    <source>
        <dbReference type="Pfam" id="PF12867"/>
    </source>
</evidence>
<accession>A0ABT0V020</accession>
<keyword evidence="3" id="KW-1185">Reference proteome</keyword>
<organism evidence="2 3">
    <name type="scientific">Streptomyces albipurpureus</name>
    <dbReference type="NCBI Taxonomy" id="2897419"/>
    <lineage>
        <taxon>Bacteria</taxon>
        <taxon>Bacillati</taxon>
        <taxon>Actinomycetota</taxon>
        <taxon>Actinomycetes</taxon>
        <taxon>Kitasatosporales</taxon>
        <taxon>Streptomycetaceae</taxon>
        <taxon>Streptomyces</taxon>
    </lineage>
</organism>
<comment type="caution">
    <text evidence="2">The sequence shown here is derived from an EMBL/GenBank/DDBJ whole genome shotgun (WGS) entry which is preliminary data.</text>
</comment>
<dbReference type="RefSeq" id="WP_250924304.1">
    <property type="nucleotide sequence ID" value="NZ_JAMQAW010000096.1"/>
</dbReference>
<dbReference type="InterPro" id="IPR024775">
    <property type="entry name" value="DinB-like"/>
</dbReference>
<protein>
    <submittedName>
        <fullName evidence="2">DinB family protein</fullName>
    </submittedName>
</protein>
<proteinExistence type="predicted"/>
<dbReference type="SUPFAM" id="SSF109854">
    <property type="entry name" value="DinB/YfiT-like putative metalloenzymes"/>
    <property type="match status" value="1"/>
</dbReference>